<sequence>MSDRHEKYCRDFREGGQACTCECFTPPSNPNAPYYCRECQHGFSKHPEALDSTSRAAPRRQEGTELSGKKRLVSIFKQKTSLGSAVPTATSSKNILDQRVDVEQALVARDEVMQGFRAGLRSQTSKVNKYLQNEVFPLAFEYVNSKDKGKGIGTPSCPWVLISKERLRYEVINVDKPTGSDLARFRGRHKCPVKDANIIIALQRGIPEHVYASWDPEYQETGDDGMFLDSDDASSFEESKPTILTRAAAAKLKHGRELSVEIVSNTESKPSIKKMKGITVKQEDLVSDFRAQSVFHAVSQPNKLFLESSNADIDKLPNVIRQLSLVPETPVQKDNVPSGSFFHAGSSHQASRFSTADLLSRQFLLHHVSKPLDFVEPRSSNIFLQGVLDPDSPSAPPRINPWSEDYFIGDVNIAI</sequence>
<evidence type="ECO:0000313" key="1">
    <source>
        <dbReference type="EMBL" id="KAG1781731.1"/>
    </source>
</evidence>
<proteinExistence type="predicted"/>
<dbReference type="EMBL" id="JABBWD010000005">
    <property type="protein sequence ID" value="KAG1781731.1"/>
    <property type="molecule type" value="Genomic_DNA"/>
</dbReference>
<organism evidence="1 2">
    <name type="scientific">Suillus placidus</name>
    <dbReference type="NCBI Taxonomy" id="48579"/>
    <lineage>
        <taxon>Eukaryota</taxon>
        <taxon>Fungi</taxon>
        <taxon>Dikarya</taxon>
        <taxon>Basidiomycota</taxon>
        <taxon>Agaricomycotina</taxon>
        <taxon>Agaricomycetes</taxon>
        <taxon>Agaricomycetidae</taxon>
        <taxon>Boletales</taxon>
        <taxon>Suillineae</taxon>
        <taxon>Suillaceae</taxon>
        <taxon>Suillus</taxon>
    </lineage>
</organism>
<reference evidence="1" key="1">
    <citation type="journal article" date="2020" name="New Phytol.">
        <title>Comparative genomics reveals dynamic genome evolution in host specialist ectomycorrhizal fungi.</title>
        <authorList>
            <person name="Lofgren L.A."/>
            <person name="Nguyen N.H."/>
            <person name="Vilgalys R."/>
            <person name="Ruytinx J."/>
            <person name="Liao H.L."/>
            <person name="Branco S."/>
            <person name="Kuo A."/>
            <person name="LaButti K."/>
            <person name="Lipzen A."/>
            <person name="Andreopoulos W."/>
            <person name="Pangilinan J."/>
            <person name="Riley R."/>
            <person name="Hundley H."/>
            <person name="Na H."/>
            <person name="Barry K."/>
            <person name="Grigoriev I.V."/>
            <person name="Stajich J.E."/>
            <person name="Kennedy P.G."/>
        </authorList>
    </citation>
    <scope>NUCLEOTIDE SEQUENCE</scope>
    <source>
        <strain evidence="1">DOB743</strain>
    </source>
</reference>
<dbReference type="Proteomes" id="UP000714275">
    <property type="component" value="Unassembled WGS sequence"/>
</dbReference>
<gene>
    <name evidence="1" type="ORF">EV702DRAFT_1193210</name>
</gene>
<comment type="caution">
    <text evidence="1">The sequence shown here is derived from an EMBL/GenBank/DDBJ whole genome shotgun (WGS) entry which is preliminary data.</text>
</comment>
<protein>
    <submittedName>
        <fullName evidence="1">Uncharacterized protein</fullName>
    </submittedName>
</protein>
<dbReference type="AlphaFoldDB" id="A0A9P7A3S9"/>
<dbReference type="OrthoDB" id="2691803at2759"/>
<accession>A0A9P7A3S9</accession>
<keyword evidence="2" id="KW-1185">Reference proteome</keyword>
<evidence type="ECO:0000313" key="2">
    <source>
        <dbReference type="Proteomes" id="UP000714275"/>
    </source>
</evidence>
<name>A0A9P7A3S9_9AGAM</name>